<accession>A0A6C0H7L4</accession>
<evidence type="ECO:0000313" key="6">
    <source>
        <dbReference type="EMBL" id="QHT76561.1"/>
    </source>
</evidence>
<evidence type="ECO:0000256" key="3">
    <source>
        <dbReference type="ARBA" id="ARBA00022801"/>
    </source>
</evidence>
<keyword evidence="3" id="KW-0378">Hydrolase</keyword>
<protein>
    <recommendedName>
        <fullName evidence="5">Uracil-DNA glycosylase-like domain-containing protein</fullName>
    </recommendedName>
</protein>
<dbReference type="InterPro" id="IPR002043">
    <property type="entry name" value="UDG_fam1"/>
</dbReference>
<dbReference type="SUPFAM" id="SSF52141">
    <property type="entry name" value="Uracil-DNA glycosylase-like"/>
    <property type="match status" value="1"/>
</dbReference>
<dbReference type="GO" id="GO:0005739">
    <property type="term" value="C:mitochondrion"/>
    <property type="evidence" value="ECO:0007669"/>
    <property type="project" value="TreeGrafter"/>
</dbReference>
<evidence type="ECO:0000256" key="4">
    <source>
        <dbReference type="ARBA" id="ARBA00023204"/>
    </source>
</evidence>
<dbReference type="PANTHER" id="PTHR11264">
    <property type="entry name" value="URACIL-DNA GLYCOSYLASE"/>
    <property type="match status" value="1"/>
</dbReference>
<sequence>MTSHIENNKEPLNLLNLNLQDEKILIQDLNIKYIDIYCLKCYLNNFEDYDSQCIYDYDTNKYICEYEDNIEELKKILLQKLYINGGISFYIKYIEKFNVRIDRTIWDISISDNIYFNETLEYMKTNKIDIYETNLFGSMNKEQIQILINNNYDINYLYKSNTNAIHVDTTLIIDCVYKILNDKNNEQYKEIFDFLIEQKADIRKGNLLRHISGIQYDNRPYKIEFIQYLLDNNMIDIENKIIFKDKLLFDTRLGKCILNLIIQKIESFNIHSSWHNLFIEHYYKLMKIINNINELRKIEIIYPPNNLIFKVFEMDITNIDLVLLGQDPYINENQAMGLSFSVPKNVSIPPSLINIFKEIKNEFPDRNYNFEHGDLTKWSENGIFLLNSALTVIKSKSNSQQLLWSWFTDEVIKYINNNKCNIVFLLLGSYAKNKQVLIDRNYIITGVHPSPLSANKGFFNSNIFKKVEDKLKKNINWSN</sequence>
<keyword evidence="4" id="KW-0234">DNA repair</keyword>
<dbReference type="NCBIfam" id="NF003592">
    <property type="entry name" value="PRK05254.1-5"/>
    <property type="match status" value="1"/>
</dbReference>
<keyword evidence="2" id="KW-0227">DNA damage</keyword>
<dbReference type="InterPro" id="IPR005122">
    <property type="entry name" value="Uracil-DNA_glycosylase-like"/>
</dbReference>
<reference evidence="6" key="1">
    <citation type="journal article" date="2020" name="Nature">
        <title>Giant virus diversity and host interactions through global metagenomics.</title>
        <authorList>
            <person name="Schulz F."/>
            <person name="Roux S."/>
            <person name="Paez-Espino D."/>
            <person name="Jungbluth S."/>
            <person name="Walsh D.A."/>
            <person name="Denef V.J."/>
            <person name="McMahon K.D."/>
            <person name="Konstantinidis K.T."/>
            <person name="Eloe-Fadrosh E.A."/>
            <person name="Kyrpides N.C."/>
            <person name="Woyke T."/>
        </authorList>
    </citation>
    <scope>NUCLEOTIDE SEQUENCE</scope>
    <source>
        <strain evidence="6">GVMAG-M-3300023179-82</strain>
    </source>
</reference>
<dbReference type="SMART" id="SM00986">
    <property type="entry name" value="UDG"/>
    <property type="match status" value="1"/>
</dbReference>
<dbReference type="GO" id="GO:0005634">
    <property type="term" value="C:nucleus"/>
    <property type="evidence" value="ECO:0007669"/>
    <property type="project" value="TreeGrafter"/>
</dbReference>
<proteinExistence type="inferred from homology"/>
<dbReference type="Gene3D" id="3.40.470.10">
    <property type="entry name" value="Uracil-DNA glycosylase-like domain"/>
    <property type="match status" value="1"/>
</dbReference>
<dbReference type="SMART" id="SM00987">
    <property type="entry name" value="UreE_C"/>
    <property type="match status" value="1"/>
</dbReference>
<evidence type="ECO:0000256" key="1">
    <source>
        <dbReference type="ARBA" id="ARBA00008184"/>
    </source>
</evidence>
<feature type="domain" description="Uracil-DNA glycosylase-like" evidence="5">
    <location>
        <begin position="312"/>
        <end position="471"/>
    </location>
</feature>
<dbReference type="InterPro" id="IPR036895">
    <property type="entry name" value="Uracil-DNA_glycosylase-like_sf"/>
</dbReference>
<evidence type="ECO:0000256" key="2">
    <source>
        <dbReference type="ARBA" id="ARBA00022763"/>
    </source>
</evidence>
<dbReference type="GO" id="GO:0004844">
    <property type="term" value="F:uracil DNA N-glycosylase activity"/>
    <property type="evidence" value="ECO:0007669"/>
    <property type="project" value="InterPro"/>
</dbReference>
<evidence type="ECO:0000259" key="5">
    <source>
        <dbReference type="SMART" id="SM00986"/>
    </source>
</evidence>
<dbReference type="AlphaFoldDB" id="A0A6C0H7L4"/>
<dbReference type="EMBL" id="MN739897">
    <property type="protein sequence ID" value="QHT76561.1"/>
    <property type="molecule type" value="Genomic_DNA"/>
</dbReference>
<dbReference type="GO" id="GO:0097510">
    <property type="term" value="P:base-excision repair, AP site formation via deaminated base removal"/>
    <property type="evidence" value="ECO:0007669"/>
    <property type="project" value="TreeGrafter"/>
</dbReference>
<comment type="similarity">
    <text evidence="1">Belongs to the uracil-DNA glycosylase (UDG) superfamily. UNG family.</text>
</comment>
<dbReference type="Pfam" id="PF03167">
    <property type="entry name" value="UDG"/>
    <property type="match status" value="1"/>
</dbReference>
<dbReference type="NCBIfam" id="TIGR00628">
    <property type="entry name" value="ung"/>
    <property type="match status" value="1"/>
</dbReference>
<organism evidence="6">
    <name type="scientific">viral metagenome</name>
    <dbReference type="NCBI Taxonomy" id="1070528"/>
    <lineage>
        <taxon>unclassified sequences</taxon>
        <taxon>metagenomes</taxon>
        <taxon>organismal metagenomes</taxon>
    </lineage>
</organism>
<dbReference type="CDD" id="cd10027">
    <property type="entry name" value="UDG-F1-like"/>
    <property type="match status" value="1"/>
</dbReference>
<dbReference type="PANTHER" id="PTHR11264:SF0">
    <property type="entry name" value="URACIL-DNA GLYCOSYLASE"/>
    <property type="match status" value="1"/>
</dbReference>
<name>A0A6C0H7L4_9ZZZZ</name>